<evidence type="ECO:0000313" key="9">
    <source>
        <dbReference type="Proteomes" id="UP000011960"/>
    </source>
</evidence>
<comment type="function">
    <text evidence="6">Part of an energy-coupled inorganic carbon pump.</text>
</comment>
<comment type="cofactor">
    <cofactor evidence="6">
        <name>Zn(2+)</name>
        <dbReference type="ChEBI" id="CHEBI:29105"/>
    </cofactor>
</comment>
<keyword evidence="1 6" id="KW-0813">Transport</keyword>
<comment type="caution">
    <text evidence="8">The sequence shown here is derived from an EMBL/GenBank/DDBJ whole genome shotgun (WGS) entry which is preliminary data.</text>
</comment>
<feature type="region of interest" description="Disordered" evidence="7">
    <location>
        <begin position="447"/>
        <end position="471"/>
    </location>
</feature>
<evidence type="ECO:0000256" key="1">
    <source>
        <dbReference type="ARBA" id="ARBA00022448"/>
    </source>
</evidence>
<dbReference type="PANTHER" id="PTHR38344:SF1">
    <property type="entry name" value="INORGANIC CARBON TRANSPORTER SUBUNIT DABA-RELATED"/>
    <property type="match status" value="1"/>
</dbReference>
<sequence>MNAKVPMTLSLNSISLMSEVCETIAPTWPLDRWIAVNPWWGLRHLRAVDAAEKVARDAGVDVLMPFHFYRTAWEGGRIREGDLRAALAEQDHSTTVGSLIASLDQVDPITSQAISATEHLPSTKGRSPAIELIQEQIGRACASYFDQRQARWNRQSQDHGLYAHWRDLVARDPMIWRNTGIPRPEQLEGHLPQSWEESAVWAAEGLDFSESEFRALAQRHLYGLIGWASWCRGVDWREMLEGRDSSTCCELLTIFLVWERWATEALPVEGKAELQRARKRHRDQAAGPDPYRWIWQRAYELAWTRSLEQKLKAAANLNTGRMTPAVQAVFCIDVRSEVIRRHLENGRPGIQTLGFAGFFGIPVTHKKPGPGDEEPRLPGLLAPRYRFNETIGTNEENLQLNRRLDQREMNRETVRRAKYSSLSTFTLVETTGLAWAWKLVRDSLNRNGSRSKPDQGEAHGRLHHVHGGDPVGDLERVDLAENLLRGMSLTDHFASLLLFVGHGSHTDNNPNEAGLACGACGGKSGGVNARIAAELINDRAVRAGLVARGIQIPDFCHAVAAEHCTVTDRVRILDRHTVPDSHLIRLQELEEAFADAGNAARRERACALGLNGLSDDDLLKAVEKRTVNWAEVRPEWGLANNAAIIFAKRSRSRGTDLGGRCFLHDYDPDKDQDGKILAGLMTAPMVVANWINLQYFASVVSPEVYGAGNKLLHSVVGGNIGVIEGNGADLRIGLPIQSVHDGRHWRHEPVRLTVVIDAPEARIHQILNDHDDVAALVRNQWLWLYRLGDDGELVAVAEPGINTEAGQSPRKNRHQTLREGASLLAGFCRP</sequence>
<dbReference type="Pfam" id="PF10070">
    <property type="entry name" value="DabA"/>
    <property type="match status" value="1"/>
</dbReference>
<evidence type="ECO:0000256" key="2">
    <source>
        <dbReference type="ARBA" id="ARBA00022475"/>
    </source>
</evidence>
<feature type="binding site" evidence="6">
    <location>
        <position position="331"/>
    </location>
    <ligand>
        <name>Zn(2+)</name>
        <dbReference type="ChEBI" id="CHEBI:29105"/>
    </ligand>
</feature>
<accession>M7CUI8</accession>
<evidence type="ECO:0000256" key="6">
    <source>
        <dbReference type="HAMAP-Rule" id="MF_01871"/>
    </source>
</evidence>
<protein>
    <recommendedName>
        <fullName evidence="6">Probable inorganic carbon transporter subunit DabA</fullName>
    </recommendedName>
</protein>
<dbReference type="eggNOG" id="COG3002">
    <property type="taxonomic scope" value="Bacteria"/>
</dbReference>
<keyword evidence="5 6" id="KW-0472">Membrane</keyword>
<dbReference type="PATRIC" id="fig|1288826.3.peg.1092"/>
<feature type="binding site" evidence="6">
    <location>
        <position position="502"/>
    </location>
    <ligand>
        <name>Zn(2+)</name>
        <dbReference type="ChEBI" id="CHEBI:29105"/>
    </ligand>
</feature>
<keyword evidence="3 6" id="KW-0479">Metal-binding</keyword>
<dbReference type="AlphaFoldDB" id="M7CUI8"/>
<comment type="subunit">
    <text evidence="6">Forms a complex with DabB.</text>
</comment>
<feature type="binding site" evidence="6">
    <location>
        <position position="333"/>
    </location>
    <ligand>
        <name>Zn(2+)</name>
        <dbReference type="ChEBI" id="CHEBI:29105"/>
    </ligand>
</feature>
<reference evidence="8 9" key="1">
    <citation type="journal article" date="2013" name="Genome Announc.">
        <title>Genome Sequence of Hydrothermal Arsenic-Respiring Bacterium Marinobacter santoriniensis NKSG1T.</title>
        <authorList>
            <person name="Handley K.M."/>
            <person name="Upton M."/>
            <person name="Beatson S.A."/>
            <person name="Hery M."/>
            <person name="Lloyd J.R."/>
        </authorList>
    </citation>
    <scope>NUCLEOTIDE SEQUENCE [LARGE SCALE GENOMIC DNA]</scope>
    <source>
        <strain evidence="8 9">NKSG1</strain>
    </source>
</reference>
<dbReference type="PANTHER" id="PTHR38344">
    <property type="entry name" value="UPF0753 PROTEIN AQ_863"/>
    <property type="match status" value="1"/>
</dbReference>
<organism evidence="8 9">
    <name type="scientific">Marinobacter santoriniensis NKSG1</name>
    <dbReference type="NCBI Taxonomy" id="1288826"/>
    <lineage>
        <taxon>Bacteria</taxon>
        <taxon>Pseudomonadati</taxon>
        <taxon>Pseudomonadota</taxon>
        <taxon>Gammaproteobacteria</taxon>
        <taxon>Pseudomonadales</taxon>
        <taxon>Marinobacteraceae</taxon>
        <taxon>Marinobacter</taxon>
    </lineage>
</organism>
<dbReference type="OrthoDB" id="9805101at2"/>
<keyword evidence="2 6" id="KW-1003">Cell membrane</keyword>
<keyword evidence="9" id="KW-1185">Reference proteome</keyword>
<dbReference type="InterPro" id="IPR018752">
    <property type="entry name" value="DabA"/>
</dbReference>
<evidence type="ECO:0000313" key="8">
    <source>
        <dbReference type="EMBL" id="EMP56784.1"/>
    </source>
</evidence>
<dbReference type="GO" id="GO:0008270">
    <property type="term" value="F:zinc ion binding"/>
    <property type="evidence" value="ECO:0007669"/>
    <property type="project" value="UniProtKB-UniRule"/>
</dbReference>
<dbReference type="STRING" id="1288826.MSNKSG1_05601"/>
<keyword evidence="4 6" id="KW-0862">Zinc</keyword>
<name>M7CUI8_9GAMM</name>
<feature type="compositionally biased region" description="Basic and acidic residues" evidence="7">
    <location>
        <begin position="451"/>
        <end position="460"/>
    </location>
</feature>
<evidence type="ECO:0000256" key="4">
    <source>
        <dbReference type="ARBA" id="ARBA00022833"/>
    </source>
</evidence>
<feature type="binding site" evidence="6">
    <location>
        <position position="517"/>
    </location>
    <ligand>
        <name>Zn(2+)</name>
        <dbReference type="ChEBI" id="CHEBI:29105"/>
    </ligand>
</feature>
<evidence type="ECO:0000256" key="5">
    <source>
        <dbReference type="ARBA" id="ARBA00023136"/>
    </source>
</evidence>
<dbReference type="HAMAP" id="MF_01871">
    <property type="entry name" value="DabA"/>
    <property type="match status" value="1"/>
</dbReference>
<dbReference type="EMBL" id="APAT01000013">
    <property type="protein sequence ID" value="EMP56784.1"/>
    <property type="molecule type" value="Genomic_DNA"/>
</dbReference>
<dbReference type="Proteomes" id="UP000011960">
    <property type="component" value="Unassembled WGS sequence"/>
</dbReference>
<comment type="subcellular location">
    <subcellularLocation>
        <location evidence="6">Cell membrane</location>
        <topology evidence="6">Peripheral membrane protein</topology>
    </subcellularLocation>
</comment>
<evidence type="ECO:0000256" key="7">
    <source>
        <dbReference type="SAM" id="MobiDB-lite"/>
    </source>
</evidence>
<gene>
    <name evidence="6" type="primary">dabA</name>
    <name evidence="8" type="ORF">MSNKSG1_05601</name>
</gene>
<proteinExistence type="inferred from homology"/>
<dbReference type="RefSeq" id="WP_008938274.1">
    <property type="nucleotide sequence ID" value="NZ_APAT01000013.1"/>
</dbReference>
<dbReference type="GO" id="GO:0005886">
    <property type="term" value="C:plasma membrane"/>
    <property type="evidence" value="ECO:0007669"/>
    <property type="project" value="UniProtKB-SubCell"/>
</dbReference>
<comment type="similarity">
    <text evidence="6">Belongs to the inorganic carbon transporter (TC 9.A.2) DabA family.</text>
</comment>
<evidence type="ECO:0000256" key="3">
    <source>
        <dbReference type="ARBA" id="ARBA00022723"/>
    </source>
</evidence>